<dbReference type="GO" id="GO:0020037">
    <property type="term" value="F:heme binding"/>
    <property type="evidence" value="ECO:0007669"/>
    <property type="project" value="InterPro"/>
</dbReference>
<dbReference type="PRINTS" id="PR00385">
    <property type="entry name" value="P450"/>
</dbReference>
<proteinExistence type="inferred from homology"/>
<dbReference type="FunFam" id="1.10.630.10:FF:000018">
    <property type="entry name" value="Cytochrome P450 monooxygenase"/>
    <property type="match status" value="1"/>
</dbReference>
<dbReference type="Pfam" id="PF00067">
    <property type="entry name" value="p450"/>
    <property type="match status" value="1"/>
</dbReference>
<evidence type="ECO:0000313" key="9">
    <source>
        <dbReference type="EMBL" id="OBI87246.1"/>
    </source>
</evidence>
<reference evidence="9 10" key="1">
    <citation type="submission" date="2016-06" db="EMBL/GenBank/DDBJ databases">
        <authorList>
            <person name="Kjaerup R.B."/>
            <person name="Dalgaard T.S."/>
            <person name="Juul-Madsen H.R."/>
        </authorList>
    </citation>
    <scope>NUCLEOTIDE SEQUENCE [LARGE SCALE GENOMIC DNA]</scope>
    <source>
        <strain evidence="9 10">1081914.2</strain>
    </source>
</reference>
<keyword evidence="6" id="KW-0408">Iron</keyword>
<dbReference type="Proteomes" id="UP000093795">
    <property type="component" value="Unassembled WGS sequence"/>
</dbReference>
<dbReference type="PANTHER" id="PTHR46696">
    <property type="entry name" value="P450, PUTATIVE (EUROFUNG)-RELATED"/>
    <property type="match status" value="1"/>
</dbReference>
<dbReference type="InterPro" id="IPR002397">
    <property type="entry name" value="Cyt_P450_B"/>
</dbReference>
<evidence type="ECO:0000256" key="6">
    <source>
        <dbReference type="ARBA" id="ARBA00023004"/>
    </source>
</evidence>
<accession>A0A1A3CMX7</accession>
<evidence type="ECO:0000256" key="7">
    <source>
        <dbReference type="ARBA" id="ARBA00023033"/>
    </source>
</evidence>
<evidence type="ECO:0000256" key="5">
    <source>
        <dbReference type="ARBA" id="ARBA00023002"/>
    </source>
</evidence>
<dbReference type="SUPFAM" id="SSF48264">
    <property type="entry name" value="Cytochrome P450"/>
    <property type="match status" value="1"/>
</dbReference>
<dbReference type="Gene3D" id="1.10.630.10">
    <property type="entry name" value="Cytochrome P450"/>
    <property type="match status" value="1"/>
</dbReference>
<dbReference type="STRING" id="1790.A5645_16250"/>
<name>A0A1A3CMX7_MYCAS</name>
<comment type="similarity">
    <text evidence="2">Belongs to the cytochrome P450 family.</text>
</comment>
<evidence type="ECO:0000256" key="3">
    <source>
        <dbReference type="ARBA" id="ARBA00022617"/>
    </source>
</evidence>
<evidence type="ECO:0000313" key="10">
    <source>
        <dbReference type="Proteomes" id="UP000093795"/>
    </source>
</evidence>
<comment type="cofactor">
    <cofactor evidence="1">
        <name>heme</name>
        <dbReference type="ChEBI" id="CHEBI:30413"/>
    </cofactor>
</comment>
<organism evidence="9 10">
    <name type="scientific">Mycobacterium asiaticum</name>
    <dbReference type="NCBI Taxonomy" id="1790"/>
    <lineage>
        <taxon>Bacteria</taxon>
        <taxon>Bacillati</taxon>
        <taxon>Actinomycetota</taxon>
        <taxon>Actinomycetes</taxon>
        <taxon>Mycobacteriales</taxon>
        <taxon>Mycobacteriaceae</taxon>
        <taxon>Mycobacterium</taxon>
    </lineage>
</organism>
<dbReference type="GO" id="GO:0005506">
    <property type="term" value="F:iron ion binding"/>
    <property type="evidence" value="ECO:0007669"/>
    <property type="project" value="InterPro"/>
</dbReference>
<dbReference type="EMBL" id="LZKQ01000090">
    <property type="protein sequence ID" value="OBI87246.1"/>
    <property type="molecule type" value="Genomic_DNA"/>
</dbReference>
<dbReference type="InterPro" id="IPR036396">
    <property type="entry name" value="Cyt_P450_sf"/>
</dbReference>
<keyword evidence="4" id="KW-0479">Metal-binding</keyword>
<feature type="region of interest" description="Disordered" evidence="8">
    <location>
        <begin position="389"/>
        <end position="421"/>
    </location>
</feature>
<evidence type="ECO:0000256" key="4">
    <source>
        <dbReference type="ARBA" id="ARBA00022723"/>
    </source>
</evidence>
<dbReference type="AlphaFoldDB" id="A0A1A3CMX7"/>
<dbReference type="GO" id="GO:0004497">
    <property type="term" value="F:monooxygenase activity"/>
    <property type="evidence" value="ECO:0007669"/>
    <property type="project" value="UniProtKB-KW"/>
</dbReference>
<dbReference type="PRINTS" id="PR00359">
    <property type="entry name" value="BP450"/>
</dbReference>
<keyword evidence="5" id="KW-0560">Oxidoreductase</keyword>
<comment type="caution">
    <text evidence="9">The sequence shown here is derived from an EMBL/GenBank/DDBJ whole genome shotgun (WGS) entry which is preliminary data.</text>
</comment>
<evidence type="ECO:0000256" key="1">
    <source>
        <dbReference type="ARBA" id="ARBA00001971"/>
    </source>
</evidence>
<evidence type="ECO:0000256" key="2">
    <source>
        <dbReference type="ARBA" id="ARBA00010617"/>
    </source>
</evidence>
<protein>
    <submittedName>
        <fullName evidence="9">Cytochrome</fullName>
    </submittedName>
</protein>
<dbReference type="PANTHER" id="PTHR46696:SF1">
    <property type="entry name" value="CYTOCHROME P450 YJIB-RELATED"/>
    <property type="match status" value="1"/>
</dbReference>
<evidence type="ECO:0000256" key="8">
    <source>
        <dbReference type="SAM" id="MobiDB-lite"/>
    </source>
</evidence>
<dbReference type="InterPro" id="IPR001128">
    <property type="entry name" value="Cyt_P450"/>
</dbReference>
<dbReference type="GO" id="GO:0016705">
    <property type="term" value="F:oxidoreductase activity, acting on paired donors, with incorporation or reduction of molecular oxygen"/>
    <property type="evidence" value="ECO:0007669"/>
    <property type="project" value="InterPro"/>
</dbReference>
<keyword evidence="3" id="KW-0349">Heme</keyword>
<gene>
    <name evidence="9" type="ORF">A9X01_01055</name>
</gene>
<keyword evidence="7" id="KW-0503">Monooxygenase</keyword>
<sequence>MVPTGDRRRVEAIPSEEATMTVVTLPSITYHAARDPHEIHRLIKQARQQGPIALGPYGPEVLTYDLVRLVLRDSRFAMPRGIGLVVQGINSGPLWDRVCRLLISLDGAEHHRLRRLVSRAFTPKAAAKMRAACTEVITALVDEHADVGRCDVVTDIARAYPIPIICEMLGTPREDWRLFSAWADDISKVFGASIAGQESAILSAWEQLEAYIEALIARRRHSLTDDLISELIRAQGDGLTHEELVNLVAILLNAGTDTTRHQLAAAVQALTEHPDQWRLLAEHPDLAPQAVEELIRHSPITFAVIRVATEDVELAGISIPAGTVVLANTASANHDETVYHRPDRLNITRPEPKPMLTLGGGVHYCLGAHLARVELTEALRVITRRMPNARRTGSAPWRPPTELSGPTTLPIEFDPMPLTAS</sequence>